<evidence type="ECO:0000313" key="9">
    <source>
        <dbReference type="Proteomes" id="UP000265489"/>
    </source>
</evidence>
<organism evidence="8 9">
    <name type="scientific">Holdemanella biformis</name>
    <dbReference type="NCBI Taxonomy" id="1735"/>
    <lineage>
        <taxon>Bacteria</taxon>
        <taxon>Bacillati</taxon>
        <taxon>Bacillota</taxon>
        <taxon>Erysipelotrichia</taxon>
        <taxon>Erysipelotrichales</taxon>
        <taxon>Erysipelotrichaceae</taxon>
        <taxon>Holdemanella</taxon>
    </lineage>
</organism>
<keyword evidence="2" id="KW-0813">Transport</keyword>
<keyword evidence="5" id="KW-0598">Phosphotransferase system</keyword>
<comment type="subcellular location">
    <subcellularLocation>
        <location evidence="1">Cytoplasm</location>
    </subcellularLocation>
</comment>
<dbReference type="InterPro" id="IPR050890">
    <property type="entry name" value="PTS_EIIA_component"/>
</dbReference>
<dbReference type="Pfam" id="PF00358">
    <property type="entry name" value="PTS_EIIA_1"/>
    <property type="match status" value="1"/>
</dbReference>
<evidence type="ECO:0000259" key="7">
    <source>
        <dbReference type="PROSITE" id="PS51093"/>
    </source>
</evidence>
<reference evidence="8 9" key="1">
    <citation type="submission" date="2018-08" db="EMBL/GenBank/DDBJ databases">
        <title>A genome reference for cultivated species of the human gut microbiota.</title>
        <authorList>
            <person name="Zou Y."/>
            <person name="Xue W."/>
            <person name="Luo G."/>
        </authorList>
    </citation>
    <scope>NUCLEOTIDE SEQUENCE [LARGE SCALE GENOMIC DNA]</scope>
    <source>
        <strain evidence="8 9">AF15-20</strain>
    </source>
</reference>
<dbReference type="InterPro" id="IPR001127">
    <property type="entry name" value="PTS_EIIA_1_perm"/>
</dbReference>
<dbReference type="RefSeq" id="WP_118325952.1">
    <property type="nucleotide sequence ID" value="NZ_DAWEIE010000016.1"/>
</dbReference>
<dbReference type="PROSITE" id="PS00371">
    <property type="entry name" value="PTS_EIIA_TYPE_1_HIS"/>
    <property type="match status" value="1"/>
</dbReference>
<protein>
    <submittedName>
        <fullName evidence="8">PTS glucose transporter subunit IIA</fullName>
    </submittedName>
</protein>
<dbReference type="SUPFAM" id="SSF51261">
    <property type="entry name" value="Duplicated hybrid motif"/>
    <property type="match status" value="1"/>
</dbReference>
<evidence type="ECO:0000256" key="3">
    <source>
        <dbReference type="ARBA" id="ARBA00022597"/>
    </source>
</evidence>
<feature type="domain" description="PTS EIIA type-1" evidence="7">
    <location>
        <begin position="37"/>
        <end position="143"/>
    </location>
</feature>
<name>A0A395W571_9FIRM</name>
<dbReference type="EMBL" id="QRYQ01000037">
    <property type="protein sequence ID" value="RGU89030.1"/>
    <property type="molecule type" value="Genomic_DNA"/>
</dbReference>
<dbReference type="PANTHER" id="PTHR45008:SF1">
    <property type="entry name" value="PTS SYSTEM GLUCOSE-SPECIFIC EIIA COMPONENT"/>
    <property type="match status" value="1"/>
</dbReference>
<evidence type="ECO:0000313" key="8">
    <source>
        <dbReference type="EMBL" id="RGU89030.1"/>
    </source>
</evidence>
<dbReference type="AlphaFoldDB" id="A0A395W571"/>
<keyword evidence="3 8" id="KW-0762">Sugar transport</keyword>
<gene>
    <name evidence="8" type="ORF">DWW32_12365</name>
</gene>
<dbReference type="GO" id="GO:0005737">
    <property type="term" value="C:cytoplasm"/>
    <property type="evidence" value="ECO:0007669"/>
    <property type="project" value="UniProtKB-SubCell"/>
</dbReference>
<evidence type="ECO:0000256" key="5">
    <source>
        <dbReference type="ARBA" id="ARBA00022683"/>
    </source>
</evidence>
<dbReference type="PANTHER" id="PTHR45008">
    <property type="entry name" value="PTS SYSTEM GLUCOSE-SPECIFIC EIIA COMPONENT"/>
    <property type="match status" value="1"/>
</dbReference>
<dbReference type="NCBIfam" id="TIGR00830">
    <property type="entry name" value="PTBA"/>
    <property type="match status" value="1"/>
</dbReference>
<dbReference type="GO" id="GO:0009401">
    <property type="term" value="P:phosphoenolpyruvate-dependent sugar phosphotransferase system"/>
    <property type="evidence" value="ECO:0007669"/>
    <property type="project" value="UniProtKB-KW"/>
</dbReference>
<dbReference type="GO" id="GO:0016301">
    <property type="term" value="F:kinase activity"/>
    <property type="evidence" value="ECO:0007669"/>
    <property type="project" value="UniProtKB-KW"/>
</dbReference>
<keyword evidence="6" id="KW-0418">Kinase</keyword>
<dbReference type="Gene3D" id="2.70.70.10">
    <property type="entry name" value="Glucose Permease (Domain IIA)"/>
    <property type="match status" value="1"/>
</dbReference>
<keyword evidence="4" id="KW-0808">Transferase</keyword>
<dbReference type="GeneID" id="66580720"/>
<evidence type="ECO:0000256" key="6">
    <source>
        <dbReference type="ARBA" id="ARBA00022777"/>
    </source>
</evidence>
<dbReference type="PROSITE" id="PS51093">
    <property type="entry name" value="PTS_EIIA_TYPE_1"/>
    <property type="match status" value="1"/>
</dbReference>
<evidence type="ECO:0000256" key="2">
    <source>
        <dbReference type="ARBA" id="ARBA00022448"/>
    </source>
</evidence>
<sequence>MFKFFEKKEKLESLNVDDTSVVAMADGELIDICTVPDDIFSQKLMGETTAFDFGNEKVTICSPANGILSVLFPTGHAFGIQMKNGIELLVHIGINTVEADGDGFKVMNVKQGDVVKAGQPIVEVDFKKLSKKYNINTMLIITNNLDTPAQFTEPKSVKRGDSVLK</sequence>
<dbReference type="Proteomes" id="UP000265489">
    <property type="component" value="Unassembled WGS sequence"/>
</dbReference>
<comment type="caution">
    <text evidence="8">The sequence shown here is derived from an EMBL/GenBank/DDBJ whole genome shotgun (WGS) entry which is preliminary data.</text>
</comment>
<evidence type="ECO:0000256" key="1">
    <source>
        <dbReference type="ARBA" id="ARBA00004496"/>
    </source>
</evidence>
<accession>A0A395W571</accession>
<dbReference type="InterPro" id="IPR011055">
    <property type="entry name" value="Dup_hybrid_motif"/>
</dbReference>
<evidence type="ECO:0000256" key="4">
    <source>
        <dbReference type="ARBA" id="ARBA00022679"/>
    </source>
</evidence>
<proteinExistence type="predicted"/>